<keyword evidence="4" id="KW-1185">Reference proteome</keyword>
<proteinExistence type="predicted"/>
<dbReference type="STRING" id="104452.A0A0L7L9S4"/>
<evidence type="ECO:0000259" key="1">
    <source>
        <dbReference type="Pfam" id="PF13976"/>
    </source>
</evidence>
<protein>
    <submittedName>
        <fullName evidence="3">Uncharacterized protein</fullName>
    </submittedName>
</protein>
<accession>A0A0L7L9S4</accession>
<evidence type="ECO:0000313" key="3">
    <source>
        <dbReference type="EMBL" id="KOB72135.1"/>
    </source>
</evidence>
<dbReference type="Pfam" id="PF22936">
    <property type="entry name" value="Pol_BBD"/>
    <property type="match status" value="1"/>
</dbReference>
<organism evidence="3 4">
    <name type="scientific">Operophtera brumata</name>
    <name type="common">Winter moth</name>
    <name type="synonym">Phalaena brumata</name>
    <dbReference type="NCBI Taxonomy" id="104452"/>
    <lineage>
        <taxon>Eukaryota</taxon>
        <taxon>Metazoa</taxon>
        <taxon>Ecdysozoa</taxon>
        <taxon>Arthropoda</taxon>
        <taxon>Hexapoda</taxon>
        <taxon>Insecta</taxon>
        <taxon>Pterygota</taxon>
        <taxon>Neoptera</taxon>
        <taxon>Endopterygota</taxon>
        <taxon>Lepidoptera</taxon>
        <taxon>Glossata</taxon>
        <taxon>Ditrysia</taxon>
        <taxon>Geometroidea</taxon>
        <taxon>Geometridae</taxon>
        <taxon>Larentiinae</taxon>
        <taxon>Operophtera</taxon>
    </lineage>
</organism>
<dbReference type="Pfam" id="PF13976">
    <property type="entry name" value="gag_pre-integrs"/>
    <property type="match status" value="1"/>
</dbReference>
<evidence type="ECO:0000259" key="2">
    <source>
        <dbReference type="Pfam" id="PF22936"/>
    </source>
</evidence>
<gene>
    <name evidence="3" type="ORF">OBRU01_11181</name>
</gene>
<dbReference type="InterPro" id="IPR054722">
    <property type="entry name" value="PolX-like_BBD"/>
</dbReference>
<feature type="domain" description="GAG-pre-integrase" evidence="1">
    <location>
        <begin position="133"/>
        <end position="185"/>
    </location>
</feature>
<reference evidence="3 4" key="1">
    <citation type="journal article" date="2015" name="Genome Biol. Evol.">
        <title>The genome of winter moth (Operophtera brumata) provides a genomic perspective on sexual dimorphism and phenology.</title>
        <authorList>
            <person name="Derks M.F."/>
            <person name="Smit S."/>
            <person name="Salis L."/>
            <person name="Schijlen E."/>
            <person name="Bossers A."/>
            <person name="Mateman C."/>
            <person name="Pijl A.S."/>
            <person name="de Ridder D."/>
            <person name="Groenen M.A."/>
            <person name="Visser M.E."/>
            <person name="Megens H.J."/>
        </authorList>
    </citation>
    <scope>NUCLEOTIDE SEQUENCE [LARGE SCALE GENOMIC DNA]</scope>
    <source>
        <strain evidence="3">WM2013NL</strain>
        <tissue evidence="3">Head and thorax</tissue>
    </source>
</reference>
<evidence type="ECO:0000313" key="4">
    <source>
        <dbReference type="Proteomes" id="UP000037510"/>
    </source>
</evidence>
<dbReference type="InterPro" id="IPR025724">
    <property type="entry name" value="GAG-pre-integrase_dom"/>
</dbReference>
<name>A0A0L7L9S4_OPEBR</name>
<dbReference type="AlphaFoldDB" id="A0A0L7L9S4"/>
<comment type="caution">
    <text evidence="3">The sequence shown here is derived from an EMBL/GenBank/DDBJ whole genome shotgun (WGS) entry which is preliminary data.</text>
</comment>
<dbReference type="EMBL" id="JTDY01002091">
    <property type="protein sequence ID" value="KOB72135.1"/>
    <property type="molecule type" value="Genomic_DNA"/>
</dbReference>
<dbReference type="Proteomes" id="UP000037510">
    <property type="component" value="Unassembled WGS sequence"/>
</dbReference>
<feature type="domain" description="Retrovirus-related Pol polyprotein from transposon TNT 1-94-like beta-barrel" evidence="2">
    <location>
        <begin position="20"/>
        <end position="106"/>
    </location>
</feature>
<sequence>MLAFHVEEVANTAESYDDVWLLDSGASVHMTFRKDFFLNLELFSDGGERLVKLGNQQNVKVCGMGTVMIKKFINGQWEENILNDVIYVPELCRNLFSEGAIMRLGYVIIKRNTTALIYKDNKVVLSATQKPNNLYEMNYKTVISVACNAVQIPENSLRMWHERLGHLNIKEVKNMAKSGLIKSADYPDDNIYTNIPSVTGSRFT</sequence>